<feature type="domain" description="N-acetyltransferase" evidence="1">
    <location>
        <begin position="35"/>
        <end position="191"/>
    </location>
</feature>
<proteinExistence type="predicted"/>
<dbReference type="GO" id="GO:0016747">
    <property type="term" value="F:acyltransferase activity, transferring groups other than amino-acyl groups"/>
    <property type="evidence" value="ECO:0007669"/>
    <property type="project" value="InterPro"/>
</dbReference>
<dbReference type="CDD" id="cd04301">
    <property type="entry name" value="NAT_SF"/>
    <property type="match status" value="1"/>
</dbReference>
<dbReference type="InterPro" id="IPR016181">
    <property type="entry name" value="Acyl_CoA_acyltransferase"/>
</dbReference>
<name>A0A644Z975_9ZZZZ</name>
<dbReference type="Pfam" id="PF00583">
    <property type="entry name" value="Acetyltransf_1"/>
    <property type="match status" value="1"/>
</dbReference>
<reference evidence="2" key="1">
    <citation type="submission" date="2019-08" db="EMBL/GenBank/DDBJ databases">
        <authorList>
            <person name="Kucharzyk K."/>
            <person name="Murdoch R.W."/>
            <person name="Higgins S."/>
            <person name="Loffler F."/>
        </authorList>
    </citation>
    <scope>NUCLEOTIDE SEQUENCE</scope>
</reference>
<evidence type="ECO:0000259" key="1">
    <source>
        <dbReference type="PROSITE" id="PS51186"/>
    </source>
</evidence>
<organism evidence="2">
    <name type="scientific">bioreactor metagenome</name>
    <dbReference type="NCBI Taxonomy" id="1076179"/>
    <lineage>
        <taxon>unclassified sequences</taxon>
        <taxon>metagenomes</taxon>
        <taxon>ecological metagenomes</taxon>
    </lineage>
</organism>
<dbReference type="AlphaFoldDB" id="A0A644Z975"/>
<dbReference type="Gene3D" id="3.40.630.30">
    <property type="match status" value="1"/>
</dbReference>
<protein>
    <recommendedName>
        <fullName evidence="1">N-acetyltransferase domain-containing protein</fullName>
    </recommendedName>
</protein>
<accession>A0A644Z975</accession>
<dbReference type="EMBL" id="VSSQ01006997">
    <property type="protein sequence ID" value="MPM34514.1"/>
    <property type="molecule type" value="Genomic_DNA"/>
</dbReference>
<dbReference type="PROSITE" id="PS51186">
    <property type="entry name" value="GNAT"/>
    <property type="match status" value="1"/>
</dbReference>
<dbReference type="InterPro" id="IPR000182">
    <property type="entry name" value="GNAT_dom"/>
</dbReference>
<evidence type="ECO:0000313" key="2">
    <source>
        <dbReference type="EMBL" id="MPM34514.1"/>
    </source>
</evidence>
<gene>
    <name evidence="2" type="ORF">SDC9_81098</name>
</gene>
<sequence length="239" mass="27942">MLDKTLTYHDIIMKLRSEKIAAIPEPKLPEGYIFDFYHDGDEEHWARLESSVLEFPSPKKALTYFNREYRDPFRPYLYNRCVFIKDPSGYPVATTTAWFAESSLGHRGWLQWIATDPEHQGMGLGRAVIARALRCFPEVEPGSDIYLHTQTWSHKAIFLYHRLGFEFFTIDHVKMAWDNPDGFLIMRNSPEATLKELEKIYTPELIASLRDHIEHPTEYEKTDFPPAEGVRKEFVIARS</sequence>
<dbReference type="SUPFAM" id="SSF55729">
    <property type="entry name" value="Acyl-CoA N-acyltransferases (Nat)"/>
    <property type="match status" value="1"/>
</dbReference>
<comment type="caution">
    <text evidence="2">The sequence shown here is derived from an EMBL/GenBank/DDBJ whole genome shotgun (WGS) entry which is preliminary data.</text>
</comment>